<dbReference type="SUPFAM" id="SSF47459">
    <property type="entry name" value="HLH, helix-loop-helix DNA-binding domain"/>
    <property type="match status" value="1"/>
</dbReference>
<dbReference type="GO" id="GO:0003677">
    <property type="term" value="F:DNA binding"/>
    <property type="evidence" value="ECO:0007669"/>
    <property type="project" value="UniProtKB-KW"/>
</dbReference>
<accession>A0A427YEN3</accession>
<feature type="region of interest" description="Disordered" evidence="3">
    <location>
        <begin position="518"/>
        <end position="548"/>
    </location>
</feature>
<feature type="compositionally biased region" description="Low complexity" evidence="3">
    <location>
        <begin position="110"/>
        <end position="119"/>
    </location>
</feature>
<evidence type="ECO:0000256" key="2">
    <source>
        <dbReference type="ARBA" id="ARBA00023242"/>
    </source>
</evidence>
<dbReference type="GO" id="GO:0046983">
    <property type="term" value="F:protein dimerization activity"/>
    <property type="evidence" value="ECO:0007669"/>
    <property type="project" value="InterPro"/>
</dbReference>
<dbReference type="GO" id="GO:0045944">
    <property type="term" value="P:positive regulation of transcription by RNA polymerase II"/>
    <property type="evidence" value="ECO:0007669"/>
    <property type="project" value="TreeGrafter"/>
</dbReference>
<comment type="caution">
    <text evidence="5">The sequence shown here is derived from an EMBL/GenBank/DDBJ whole genome shotgun (WGS) entry which is preliminary data.</text>
</comment>
<organism evidence="5 6">
    <name type="scientific">Saitozyma podzolica</name>
    <dbReference type="NCBI Taxonomy" id="1890683"/>
    <lineage>
        <taxon>Eukaryota</taxon>
        <taxon>Fungi</taxon>
        <taxon>Dikarya</taxon>
        <taxon>Basidiomycota</taxon>
        <taxon>Agaricomycotina</taxon>
        <taxon>Tremellomycetes</taxon>
        <taxon>Tremellales</taxon>
        <taxon>Trimorphomycetaceae</taxon>
        <taxon>Saitozyma</taxon>
    </lineage>
</organism>
<evidence type="ECO:0000259" key="4">
    <source>
        <dbReference type="PROSITE" id="PS50888"/>
    </source>
</evidence>
<evidence type="ECO:0000256" key="1">
    <source>
        <dbReference type="ARBA" id="ARBA00023125"/>
    </source>
</evidence>
<keyword evidence="2" id="KW-0539">Nucleus</keyword>
<name>A0A427YEN3_9TREE</name>
<feature type="region of interest" description="Disordered" evidence="3">
    <location>
        <begin position="191"/>
        <end position="277"/>
    </location>
</feature>
<dbReference type="OrthoDB" id="8964853at2759"/>
<dbReference type="Gene3D" id="4.10.280.10">
    <property type="entry name" value="Helix-loop-helix DNA-binding domain"/>
    <property type="match status" value="1"/>
</dbReference>
<protein>
    <recommendedName>
        <fullName evidence="4">BHLH domain-containing protein</fullName>
    </recommendedName>
</protein>
<reference evidence="5 6" key="1">
    <citation type="submission" date="2018-11" db="EMBL/GenBank/DDBJ databases">
        <title>Genome sequence of Saitozyma podzolica DSM 27192.</title>
        <authorList>
            <person name="Aliyu H."/>
            <person name="Gorte O."/>
            <person name="Ochsenreither K."/>
        </authorList>
    </citation>
    <scope>NUCLEOTIDE SEQUENCE [LARGE SCALE GENOMIC DNA]</scope>
    <source>
        <strain evidence="5 6">DSM 27192</strain>
    </source>
</reference>
<dbReference type="AlphaFoldDB" id="A0A427YEN3"/>
<proteinExistence type="predicted"/>
<dbReference type="InterPro" id="IPR036638">
    <property type="entry name" value="HLH_DNA-bd_sf"/>
</dbReference>
<feature type="compositionally biased region" description="Polar residues" evidence="3">
    <location>
        <begin position="323"/>
        <end position="338"/>
    </location>
</feature>
<feature type="region of interest" description="Disordered" evidence="3">
    <location>
        <begin position="319"/>
        <end position="386"/>
    </location>
</feature>
<evidence type="ECO:0000313" key="6">
    <source>
        <dbReference type="Proteomes" id="UP000279259"/>
    </source>
</evidence>
<dbReference type="GO" id="GO:0090575">
    <property type="term" value="C:RNA polymerase II transcription regulator complex"/>
    <property type="evidence" value="ECO:0007669"/>
    <property type="project" value="TreeGrafter"/>
</dbReference>
<feature type="compositionally biased region" description="Low complexity" evidence="3">
    <location>
        <begin position="357"/>
        <end position="368"/>
    </location>
</feature>
<feature type="compositionally biased region" description="Low complexity" evidence="3">
    <location>
        <begin position="21"/>
        <end position="31"/>
    </location>
</feature>
<feature type="compositionally biased region" description="Low complexity" evidence="3">
    <location>
        <begin position="266"/>
        <end position="277"/>
    </location>
</feature>
<dbReference type="STRING" id="1890683.A0A427YEN3"/>
<dbReference type="InterPro" id="IPR011598">
    <property type="entry name" value="bHLH_dom"/>
</dbReference>
<feature type="compositionally biased region" description="Basic and acidic residues" evidence="3">
    <location>
        <begin position="8"/>
        <end position="20"/>
    </location>
</feature>
<keyword evidence="6" id="KW-1185">Reference proteome</keyword>
<feature type="compositionally biased region" description="Polar residues" evidence="3">
    <location>
        <begin position="536"/>
        <end position="548"/>
    </location>
</feature>
<sequence length="548" mass="58818">MTSVMISHAEDAHRAYDRRPSFSSPSHSASPDDWVDKYTTLRRPSIISIDDSRSSSPRLPSFTLQGPSPHKNTLPPLDHIKSVPWSSRAALPPLGHRRATAPVTLPRPNPSIRISSPTLLTPPLPSISSPPHFDLARYAMSPDQKPKIFDESASSPRSISGGFPRPRLDGRRDSVASVVLGDDYLRRRSSIAALTGSPEQSNGRKRKGSDRDDSDGYEPASPLSFSSYGQSSQEIATPRLEVPEPSLKRRASSPRIVTEKILPQKASSSSPPASAYSSLYGWDRHDTAAAFQEYKFSEAASKASGVPVGPQDPVIAFPIQFPWQPSAQNSGANGTNPAAPQGGDRVSVDPATSSVRSGQQGASAAGAAPEIRFPDETLASATAPGTEVDASQVAAAALPAEGSSLAVPEDEDKPSKDQPFSRSPELRVSHKLAERKRRKEMKDLFDELRELLPAERGSKSSKWEILSKSIDYIAWLKTTNGDMSREVERLRRDLDIARGGTGAFPPYHGYTMPQTYPGAAPTAYAAAAPGAPAQPSPTNAQATQPRAA</sequence>
<feature type="compositionally biased region" description="Polar residues" evidence="3">
    <location>
        <begin position="223"/>
        <end position="235"/>
    </location>
</feature>
<dbReference type="GO" id="GO:0003700">
    <property type="term" value="F:DNA-binding transcription factor activity"/>
    <property type="evidence" value="ECO:0007669"/>
    <property type="project" value="TreeGrafter"/>
</dbReference>
<dbReference type="PANTHER" id="PTHR10328">
    <property type="entry name" value="PROTEIN MAX MYC-ASSOCIATED FACTOR X"/>
    <property type="match status" value="1"/>
</dbReference>
<dbReference type="EMBL" id="RSCD01000013">
    <property type="protein sequence ID" value="RSH89542.1"/>
    <property type="molecule type" value="Genomic_DNA"/>
</dbReference>
<feature type="region of interest" description="Disordered" evidence="3">
    <location>
        <begin position="1"/>
        <end position="79"/>
    </location>
</feature>
<feature type="compositionally biased region" description="Low complexity" evidence="3">
    <location>
        <begin position="41"/>
        <end position="61"/>
    </location>
</feature>
<feature type="region of interest" description="Disordered" evidence="3">
    <location>
        <begin position="402"/>
        <end position="434"/>
    </location>
</feature>
<gene>
    <name evidence="5" type="ORF">EHS25_002092</name>
</gene>
<keyword evidence="1" id="KW-0238">DNA-binding</keyword>
<dbReference type="Pfam" id="PF00010">
    <property type="entry name" value="HLH"/>
    <property type="match status" value="1"/>
</dbReference>
<feature type="domain" description="BHLH" evidence="4">
    <location>
        <begin position="425"/>
        <end position="476"/>
    </location>
</feature>
<feature type="compositionally biased region" description="Low complexity" evidence="3">
    <location>
        <begin position="518"/>
        <end position="533"/>
    </location>
</feature>
<dbReference type="Proteomes" id="UP000279259">
    <property type="component" value="Unassembled WGS sequence"/>
</dbReference>
<evidence type="ECO:0000313" key="5">
    <source>
        <dbReference type="EMBL" id="RSH89542.1"/>
    </source>
</evidence>
<feature type="region of interest" description="Disordered" evidence="3">
    <location>
        <begin position="146"/>
        <end position="170"/>
    </location>
</feature>
<dbReference type="PANTHER" id="PTHR10328:SF15">
    <property type="entry name" value="BHLH TRANSCRIPTION FACTOR"/>
    <property type="match status" value="1"/>
</dbReference>
<evidence type="ECO:0000256" key="3">
    <source>
        <dbReference type="SAM" id="MobiDB-lite"/>
    </source>
</evidence>
<dbReference type="SMART" id="SM00353">
    <property type="entry name" value="HLH"/>
    <property type="match status" value="1"/>
</dbReference>
<dbReference type="PROSITE" id="PS50888">
    <property type="entry name" value="BHLH"/>
    <property type="match status" value="1"/>
</dbReference>
<feature type="region of interest" description="Disordered" evidence="3">
    <location>
        <begin position="99"/>
        <end position="127"/>
    </location>
</feature>